<gene>
    <name evidence="3" type="ORF">GF867_01385</name>
    <name evidence="2" type="ORF">GIY11_04270</name>
</gene>
<dbReference type="Proteomes" id="UP000469870">
    <property type="component" value="Unassembled WGS sequence"/>
</dbReference>
<dbReference type="SUPFAM" id="SSF160527">
    <property type="entry name" value="V-type ATPase subunit E-like"/>
    <property type="match status" value="1"/>
</dbReference>
<feature type="coiled-coil region" evidence="1">
    <location>
        <begin position="24"/>
        <end position="58"/>
    </location>
</feature>
<evidence type="ECO:0008006" key="6">
    <source>
        <dbReference type="Google" id="ProtNLM"/>
    </source>
</evidence>
<evidence type="ECO:0000313" key="3">
    <source>
        <dbReference type="EMBL" id="MRJ46229.1"/>
    </source>
</evidence>
<organism evidence="2 5">
    <name type="scientific">Fundicoccus ignavus</name>
    <dbReference type="NCBI Taxonomy" id="2664442"/>
    <lineage>
        <taxon>Bacteria</taxon>
        <taxon>Bacillati</taxon>
        <taxon>Bacillota</taxon>
        <taxon>Bacilli</taxon>
        <taxon>Lactobacillales</taxon>
        <taxon>Aerococcaceae</taxon>
        <taxon>Fundicoccus</taxon>
    </lineage>
</organism>
<protein>
    <recommendedName>
        <fullName evidence="6">ATPase</fullName>
    </recommendedName>
</protein>
<name>A0A844BXQ8_9LACT</name>
<keyword evidence="1" id="KW-0175">Coiled coil</keyword>
<dbReference type="AlphaFoldDB" id="A0A844BXQ8"/>
<evidence type="ECO:0000256" key="1">
    <source>
        <dbReference type="SAM" id="Coils"/>
    </source>
</evidence>
<reference evidence="2 5" key="2">
    <citation type="submission" date="2019-11" db="EMBL/GenBank/DDBJ databases">
        <title>Characterisation of Fundicoccus ignavus gen. nov. sp. nov., a novel genus of the family Aerococcaceae isolated from bulk tank milk.</title>
        <authorList>
            <person name="Siebert A."/>
            <person name="Huptas C."/>
            <person name="Wenning M."/>
            <person name="Scherer S."/>
            <person name="Doll E.V."/>
        </authorList>
    </citation>
    <scope>NUCLEOTIDE SEQUENCE [LARGE SCALE GENOMIC DNA]</scope>
    <source>
        <strain evidence="2 5">DSM 109653</strain>
    </source>
</reference>
<dbReference type="EMBL" id="WJQR01000003">
    <property type="protein sequence ID" value="MRI81227.1"/>
    <property type="molecule type" value="Genomic_DNA"/>
</dbReference>
<evidence type="ECO:0000313" key="4">
    <source>
        <dbReference type="Proteomes" id="UP000440066"/>
    </source>
</evidence>
<sequence>MANINELVERVVSKETNLLEEKVANRRIETHKALEKKKNEYREKLNVEKEKIDSKIKERYQISRQSQNIAHRDQLLTEKQSLLQEVFAAAQTALDQISTEELQAFFLDVVQQFKHQGQLMILLGEVSQEKITQAWLDTLNIEGVQLQLSPNIITQEGGFIIERGGIQYNFLNETLIQDAKTKMTVEIARLFNQ</sequence>
<accession>A0A844BXQ8</accession>
<dbReference type="EMBL" id="WJQT01000001">
    <property type="protein sequence ID" value="MRJ46229.1"/>
    <property type="molecule type" value="Genomic_DNA"/>
</dbReference>
<dbReference type="RefSeq" id="WP_153831327.1">
    <property type="nucleotide sequence ID" value="NZ_WJQR01000003.1"/>
</dbReference>
<reference evidence="3 4" key="1">
    <citation type="submission" date="2019-11" db="EMBL/GenBank/DDBJ databases">
        <title>Characterisation of Fundicoccus ignavus gen. nov. sp. nov., a novel genus of the family Aerococcaceae from bulk tank milk.</title>
        <authorList>
            <person name="Siebert A."/>
            <person name="Huptas C."/>
            <person name="Wenning M."/>
            <person name="Scherer S."/>
            <person name="Doll E.V."/>
        </authorList>
    </citation>
    <scope>NUCLEOTIDE SEQUENCE [LARGE SCALE GENOMIC DNA]</scope>
    <source>
        <strain evidence="3 4">DSM 109652</strain>
    </source>
</reference>
<comment type="caution">
    <text evidence="2">The sequence shown here is derived from an EMBL/GenBank/DDBJ whole genome shotgun (WGS) entry which is preliminary data.</text>
</comment>
<evidence type="ECO:0000313" key="5">
    <source>
        <dbReference type="Proteomes" id="UP000469870"/>
    </source>
</evidence>
<proteinExistence type="predicted"/>
<evidence type="ECO:0000313" key="2">
    <source>
        <dbReference type="EMBL" id="MRI81227.1"/>
    </source>
</evidence>
<dbReference type="Proteomes" id="UP000440066">
    <property type="component" value="Unassembled WGS sequence"/>
</dbReference>